<evidence type="ECO:0000256" key="1">
    <source>
        <dbReference type="ARBA" id="ARBA00005234"/>
    </source>
</evidence>
<dbReference type="PROSITE" id="PS50600">
    <property type="entry name" value="ULP_PROTEASE"/>
    <property type="match status" value="1"/>
</dbReference>
<gene>
    <name evidence="7" type="primary">LOC113729342</name>
</gene>
<protein>
    <submittedName>
        <fullName evidence="7">Ubiquitin-like-specific protease 1A</fullName>
    </submittedName>
</protein>
<dbReference type="Proteomes" id="UP001652660">
    <property type="component" value="Chromosome 2e"/>
</dbReference>
<organism evidence="6 7">
    <name type="scientific">Coffea arabica</name>
    <name type="common">Arabian coffee</name>
    <dbReference type="NCBI Taxonomy" id="13443"/>
    <lineage>
        <taxon>Eukaryota</taxon>
        <taxon>Viridiplantae</taxon>
        <taxon>Streptophyta</taxon>
        <taxon>Embryophyta</taxon>
        <taxon>Tracheophyta</taxon>
        <taxon>Spermatophyta</taxon>
        <taxon>Magnoliopsida</taxon>
        <taxon>eudicotyledons</taxon>
        <taxon>Gunneridae</taxon>
        <taxon>Pentapetalae</taxon>
        <taxon>asterids</taxon>
        <taxon>lamiids</taxon>
        <taxon>Gentianales</taxon>
        <taxon>Rubiaceae</taxon>
        <taxon>Ixoroideae</taxon>
        <taxon>Gardenieae complex</taxon>
        <taxon>Bertiereae - Coffeeae clade</taxon>
        <taxon>Coffeeae</taxon>
        <taxon>Coffea</taxon>
    </lineage>
</organism>
<reference evidence="6" key="1">
    <citation type="journal article" date="2025" name="Foods">
        <title>Unveiling the Microbial Signatures of Arabica Coffee Cherries: Insights into Ripeness Specific Diversity, Functional Traits, and Implications for Quality and Safety.</title>
        <authorList>
            <consortium name="RefSeq"/>
            <person name="Tenea G.N."/>
            <person name="Cifuentes V."/>
            <person name="Reyes P."/>
            <person name="Cevallos-Vallejos M."/>
        </authorList>
    </citation>
    <scope>NUCLEOTIDE SEQUENCE [LARGE SCALE GENOMIC DNA]</scope>
</reference>
<dbReference type="InterPro" id="IPR003653">
    <property type="entry name" value="Peptidase_C48_C"/>
</dbReference>
<accession>A0A6P6W3E4</accession>
<evidence type="ECO:0000313" key="7">
    <source>
        <dbReference type="RefSeq" id="XP_027109450.1"/>
    </source>
</evidence>
<comment type="similarity">
    <text evidence="1">Belongs to the peptidase C48 family.</text>
</comment>
<evidence type="ECO:0000256" key="3">
    <source>
        <dbReference type="ARBA" id="ARBA00022801"/>
    </source>
</evidence>
<dbReference type="SUPFAM" id="SSF54001">
    <property type="entry name" value="Cysteine proteinases"/>
    <property type="match status" value="1"/>
</dbReference>
<dbReference type="RefSeq" id="XP_027109450.1">
    <property type="nucleotide sequence ID" value="XM_027253649.1"/>
</dbReference>
<keyword evidence="4" id="KW-0788">Thiol protease</keyword>
<evidence type="ECO:0000313" key="6">
    <source>
        <dbReference type="Proteomes" id="UP001652660"/>
    </source>
</evidence>
<dbReference type="GeneID" id="113729342"/>
<dbReference type="GO" id="GO:0005634">
    <property type="term" value="C:nucleus"/>
    <property type="evidence" value="ECO:0007669"/>
    <property type="project" value="TreeGrafter"/>
</dbReference>
<dbReference type="OrthoDB" id="1751899at2759"/>
<name>A0A6P6W3E4_COFAR</name>
<dbReference type="PANTHER" id="PTHR12606:SF1">
    <property type="entry name" value="UBIQUITIN-LIKE-SPECIFIC PROTEASE 1A"/>
    <property type="match status" value="1"/>
</dbReference>
<dbReference type="GO" id="GO:0016929">
    <property type="term" value="F:deSUMOylase activity"/>
    <property type="evidence" value="ECO:0007669"/>
    <property type="project" value="TreeGrafter"/>
</dbReference>
<sequence length="192" mass="22372">MCLQPINLVANMLRLDSEHDHQDQTYNTWYMPTFFTCKLQNAEPDLTTTSIYFDADRYGGNIEMCEKIFVPINEDNQHWYCTLVDFVKKKVYILDSLPNSTKQRGVVVRKLVQDLDTVLQHKFANKYKFQASSFEFDESPNIPKQLNGNDCGVYVINFMKSAEVEQMSSIMFQSETERFNIAMELVLHPKNA</sequence>
<dbReference type="InterPro" id="IPR038765">
    <property type="entry name" value="Papain-like_cys_pep_sf"/>
</dbReference>
<evidence type="ECO:0000259" key="5">
    <source>
        <dbReference type="PROSITE" id="PS50600"/>
    </source>
</evidence>
<evidence type="ECO:0000256" key="4">
    <source>
        <dbReference type="ARBA" id="ARBA00022807"/>
    </source>
</evidence>
<dbReference type="AlphaFoldDB" id="A0A6P6W3E4"/>
<keyword evidence="6" id="KW-1185">Reference proteome</keyword>
<reference evidence="7" key="2">
    <citation type="submission" date="2025-08" db="UniProtKB">
        <authorList>
            <consortium name="RefSeq"/>
        </authorList>
    </citation>
    <scope>IDENTIFICATION</scope>
    <source>
        <tissue evidence="7">Leaves</tissue>
    </source>
</reference>
<keyword evidence="3" id="KW-0378">Hydrolase</keyword>
<feature type="domain" description="Ubiquitin-like protease family profile" evidence="5">
    <location>
        <begin position="1"/>
        <end position="162"/>
    </location>
</feature>
<keyword evidence="2 7" id="KW-0645">Protease</keyword>
<evidence type="ECO:0000256" key="2">
    <source>
        <dbReference type="ARBA" id="ARBA00022670"/>
    </source>
</evidence>
<dbReference type="PANTHER" id="PTHR12606">
    <property type="entry name" value="SENTRIN/SUMO-SPECIFIC PROTEASE"/>
    <property type="match status" value="1"/>
</dbReference>
<dbReference type="GO" id="GO:0006508">
    <property type="term" value="P:proteolysis"/>
    <property type="evidence" value="ECO:0007669"/>
    <property type="project" value="UniProtKB-KW"/>
</dbReference>
<dbReference type="GO" id="GO:0016926">
    <property type="term" value="P:protein desumoylation"/>
    <property type="evidence" value="ECO:0007669"/>
    <property type="project" value="TreeGrafter"/>
</dbReference>
<proteinExistence type="inferred from homology"/>
<dbReference type="Pfam" id="PF02902">
    <property type="entry name" value="Peptidase_C48"/>
    <property type="match status" value="1"/>
</dbReference>
<dbReference type="Gene3D" id="3.40.395.10">
    <property type="entry name" value="Adenoviral Proteinase, Chain A"/>
    <property type="match status" value="1"/>
</dbReference>